<dbReference type="AlphaFoldDB" id="A0A9W4UTR2"/>
<dbReference type="Proteomes" id="UP001152607">
    <property type="component" value="Unassembled WGS sequence"/>
</dbReference>
<sequence length="60" mass="6438">MLSAISKLVTPLSFSLTSPETVNTSPSVLNKVEEFIMTSQLQSCHKPGAIRNHLPDVATA</sequence>
<accession>A0A9W4UTR2</accession>
<evidence type="ECO:0000313" key="1">
    <source>
        <dbReference type="EMBL" id="CAI6340183.1"/>
    </source>
</evidence>
<reference evidence="1" key="1">
    <citation type="submission" date="2023-01" db="EMBL/GenBank/DDBJ databases">
        <authorList>
            <person name="Van Ghelder C."/>
            <person name="Rancurel C."/>
        </authorList>
    </citation>
    <scope>NUCLEOTIDE SEQUENCE</scope>
    <source>
        <strain evidence="1">CNCM I-4278</strain>
    </source>
</reference>
<comment type="caution">
    <text evidence="1">The sequence shown here is derived from an EMBL/GenBank/DDBJ whole genome shotgun (WGS) entry which is preliminary data.</text>
</comment>
<keyword evidence="2" id="KW-1185">Reference proteome</keyword>
<organism evidence="1 2">
    <name type="scientific">Periconia digitata</name>
    <dbReference type="NCBI Taxonomy" id="1303443"/>
    <lineage>
        <taxon>Eukaryota</taxon>
        <taxon>Fungi</taxon>
        <taxon>Dikarya</taxon>
        <taxon>Ascomycota</taxon>
        <taxon>Pezizomycotina</taxon>
        <taxon>Dothideomycetes</taxon>
        <taxon>Pleosporomycetidae</taxon>
        <taxon>Pleosporales</taxon>
        <taxon>Massarineae</taxon>
        <taxon>Periconiaceae</taxon>
        <taxon>Periconia</taxon>
    </lineage>
</organism>
<name>A0A9W4UTR2_9PLEO</name>
<evidence type="ECO:0000313" key="2">
    <source>
        <dbReference type="Proteomes" id="UP001152607"/>
    </source>
</evidence>
<gene>
    <name evidence="1" type="ORF">PDIGIT_LOCUS13356</name>
</gene>
<protein>
    <submittedName>
        <fullName evidence="1">Uncharacterized protein</fullName>
    </submittedName>
</protein>
<proteinExistence type="predicted"/>
<dbReference type="EMBL" id="CAOQHR010000010">
    <property type="protein sequence ID" value="CAI6340183.1"/>
    <property type="molecule type" value="Genomic_DNA"/>
</dbReference>